<keyword evidence="14" id="KW-1185">Reference proteome</keyword>
<evidence type="ECO:0000313" key="13">
    <source>
        <dbReference type="EMBL" id="MDA7418745.1"/>
    </source>
</evidence>
<dbReference type="CDD" id="cd00082">
    <property type="entry name" value="HisKA"/>
    <property type="match status" value="1"/>
</dbReference>
<keyword evidence="13" id="KW-0067">ATP-binding</keyword>
<keyword evidence="6" id="KW-0418">Kinase</keyword>
<dbReference type="SMART" id="SM00387">
    <property type="entry name" value="HATPase_c"/>
    <property type="match status" value="1"/>
</dbReference>
<dbReference type="PROSITE" id="PS50110">
    <property type="entry name" value="RESPONSE_REGULATORY"/>
    <property type="match status" value="1"/>
</dbReference>
<dbReference type="InterPro" id="IPR001789">
    <property type="entry name" value="Sig_transdc_resp-reg_receiver"/>
</dbReference>
<comment type="subcellular location">
    <subcellularLocation>
        <location evidence="2">Membrane</location>
    </subcellularLocation>
</comment>
<dbReference type="InterPro" id="IPR004358">
    <property type="entry name" value="Sig_transdc_His_kin-like_C"/>
</dbReference>
<dbReference type="Pfam" id="PF00512">
    <property type="entry name" value="HisKA"/>
    <property type="match status" value="1"/>
</dbReference>
<dbReference type="Proteomes" id="UP001212602">
    <property type="component" value="Unassembled WGS sequence"/>
</dbReference>
<keyword evidence="5" id="KW-0808">Transferase</keyword>
<feature type="domain" description="Histidine kinase" evidence="10">
    <location>
        <begin position="326"/>
        <end position="539"/>
    </location>
</feature>
<evidence type="ECO:0000256" key="2">
    <source>
        <dbReference type="ARBA" id="ARBA00004370"/>
    </source>
</evidence>
<dbReference type="GO" id="GO:0005524">
    <property type="term" value="F:ATP binding"/>
    <property type="evidence" value="ECO:0007669"/>
    <property type="project" value="UniProtKB-KW"/>
</dbReference>
<feature type="modified residue" description="4-aspartylphosphate" evidence="7">
    <location>
        <position position="616"/>
    </location>
</feature>
<comment type="caution">
    <text evidence="13">The sequence shown here is derived from an EMBL/GenBank/DDBJ whole genome shotgun (WGS) entry which is preliminary data.</text>
</comment>
<dbReference type="SMART" id="SM00448">
    <property type="entry name" value="REC"/>
    <property type="match status" value="1"/>
</dbReference>
<dbReference type="InterPro" id="IPR011006">
    <property type="entry name" value="CheY-like_superfamily"/>
</dbReference>
<feature type="transmembrane region" description="Helical" evidence="9">
    <location>
        <begin position="66"/>
        <end position="85"/>
    </location>
</feature>
<dbReference type="Gene3D" id="3.30.565.10">
    <property type="entry name" value="Histidine kinase-like ATPase, C-terminal domain"/>
    <property type="match status" value="1"/>
</dbReference>
<dbReference type="CDD" id="cd00156">
    <property type="entry name" value="REC"/>
    <property type="match status" value="1"/>
</dbReference>
<dbReference type="GO" id="GO:0000155">
    <property type="term" value="F:phosphorelay sensor kinase activity"/>
    <property type="evidence" value="ECO:0007669"/>
    <property type="project" value="InterPro"/>
</dbReference>
<dbReference type="SMART" id="SM00304">
    <property type="entry name" value="HAMP"/>
    <property type="match status" value="1"/>
</dbReference>
<dbReference type="PRINTS" id="PR00344">
    <property type="entry name" value="BCTRLSENSOR"/>
</dbReference>
<dbReference type="SUPFAM" id="SSF47384">
    <property type="entry name" value="Homodimeric domain of signal transducing histidine kinase"/>
    <property type="match status" value="1"/>
</dbReference>
<evidence type="ECO:0000256" key="3">
    <source>
        <dbReference type="ARBA" id="ARBA00012438"/>
    </source>
</evidence>
<keyword evidence="9" id="KW-0812">Transmembrane</keyword>
<evidence type="ECO:0000256" key="7">
    <source>
        <dbReference type="PROSITE-ProRule" id="PRU00169"/>
    </source>
</evidence>
<dbReference type="CDD" id="cd06225">
    <property type="entry name" value="HAMP"/>
    <property type="match status" value="1"/>
</dbReference>
<dbReference type="Pfam" id="PF02518">
    <property type="entry name" value="HATPase_c"/>
    <property type="match status" value="1"/>
</dbReference>
<dbReference type="InterPro" id="IPR003594">
    <property type="entry name" value="HATPase_dom"/>
</dbReference>
<dbReference type="SUPFAM" id="SSF55874">
    <property type="entry name" value="ATPase domain of HSP90 chaperone/DNA topoisomerase II/histidine kinase"/>
    <property type="match status" value="1"/>
</dbReference>
<sequence length="697" mass="73910">MSGLHPAGPGSAQASLPAGGAGPAPMPRLPTHAAPAPVPVPAPPTATPPREARARKLLRGSLQRDLRRLGILPCLLLALLLTGWFTHSRLRTLDAVFEAEGLALARQVAALSDLSLYAGDLPALQNLAQAALRTGQATRVEISNSAGIYVSAGPLPGLTQRGFSAPVTLREASQATAFAPPGSAVADLRPIGMVQAFRDTRALSQARTMALLTSAGLALLALVAAWLAVRHLARHVSQPLARLSRTVAELQAGNFEARCELAGDPRSKGPHHELATLAEDVNRLALHLQQHQQISEARVREATAVALMRMTEAEQAALSRARFLAAASHDLRQPLHAMGLFIDGLLADASQAQRPAMQRLQESTAFMSLLLDDLLEISRLDAQVLTPTQSDVRVADLFDALAAQHSAQAVQGRVRLVWQDRGLWVRSDAALLQRVLGNLVSNAIRHVPLDGTVMVVARAREGGVRIEVRDNGVGIAPIHQSRIFEEFYQVSNTERDRRQGFGLGLSICARIAALLGTRIALRSALAHGSTFSIQLARACPVAQTPDDAQAPQAAAPAPASVAGLHCLVVDDDPVILEGTRALLQQWGCSTQMSRSAAEARSQLAAPGARFDAILCDLQLADEAVPDGLHPAQDGLAVLSAAREWQPEALFVVVSGATSAPALQRLRHQGVLLLTKPVAPARLRALLSTQRAPSAPKI</sequence>
<dbReference type="CDD" id="cd00075">
    <property type="entry name" value="HATPase"/>
    <property type="match status" value="1"/>
</dbReference>
<dbReference type="Pfam" id="PF00072">
    <property type="entry name" value="Response_reg"/>
    <property type="match status" value="1"/>
</dbReference>
<evidence type="ECO:0000256" key="8">
    <source>
        <dbReference type="SAM" id="MobiDB-lite"/>
    </source>
</evidence>
<dbReference type="Gene3D" id="3.40.50.2300">
    <property type="match status" value="1"/>
</dbReference>
<keyword evidence="13" id="KW-0547">Nucleotide-binding</keyword>
<dbReference type="EC" id="2.7.13.3" evidence="3"/>
<feature type="transmembrane region" description="Helical" evidence="9">
    <location>
        <begin position="208"/>
        <end position="229"/>
    </location>
</feature>
<evidence type="ECO:0000256" key="1">
    <source>
        <dbReference type="ARBA" id="ARBA00000085"/>
    </source>
</evidence>
<dbReference type="Pfam" id="PF00672">
    <property type="entry name" value="HAMP"/>
    <property type="match status" value="1"/>
</dbReference>
<reference evidence="13" key="1">
    <citation type="submission" date="2023-01" db="EMBL/GenBank/DDBJ databases">
        <title>Xenophilus mangrovi sp. nov., isolated from soil of Mangrove nature reserve.</title>
        <authorList>
            <person name="Xu S."/>
            <person name="Liu Z."/>
            <person name="Xu Y."/>
        </authorList>
    </citation>
    <scope>NUCLEOTIDE SEQUENCE</scope>
    <source>
        <strain evidence="13">YW8</strain>
    </source>
</reference>
<evidence type="ECO:0000259" key="12">
    <source>
        <dbReference type="PROSITE" id="PS50885"/>
    </source>
</evidence>
<dbReference type="InterPro" id="IPR036097">
    <property type="entry name" value="HisK_dim/P_sf"/>
</dbReference>
<evidence type="ECO:0000256" key="6">
    <source>
        <dbReference type="ARBA" id="ARBA00022777"/>
    </source>
</evidence>
<accession>A0AAE3T1M4</accession>
<feature type="region of interest" description="Disordered" evidence="8">
    <location>
        <begin position="1"/>
        <end position="52"/>
    </location>
</feature>
<evidence type="ECO:0000256" key="9">
    <source>
        <dbReference type="SAM" id="Phobius"/>
    </source>
</evidence>
<evidence type="ECO:0000259" key="11">
    <source>
        <dbReference type="PROSITE" id="PS50110"/>
    </source>
</evidence>
<proteinExistence type="predicted"/>
<dbReference type="SUPFAM" id="SSF52172">
    <property type="entry name" value="CheY-like"/>
    <property type="match status" value="1"/>
</dbReference>
<dbReference type="PANTHER" id="PTHR43047">
    <property type="entry name" value="TWO-COMPONENT HISTIDINE PROTEIN KINASE"/>
    <property type="match status" value="1"/>
</dbReference>
<dbReference type="Gene3D" id="1.10.287.130">
    <property type="match status" value="1"/>
</dbReference>
<dbReference type="SMART" id="SM00388">
    <property type="entry name" value="HisKA"/>
    <property type="match status" value="1"/>
</dbReference>
<evidence type="ECO:0000256" key="4">
    <source>
        <dbReference type="ARBA" id="ARBA00022553"/>
    </source>
</evidence>
<feature type="compositionally biased region" description="Low complexity" evidence="8">
    <location>
        <begin position="1"/>
        <end position="18"/>
    </location>
</feature>
<feature type="domain" description="Response regulatory" evidence="11">
    <location>
        <begin position="565"/>
        <end position="690"/>
    </location>
</feature>
<dbReference type="InterPro" id="IPR003660">
    <property type="entry name" value="HAMP_dom"/>
</dbReference>
<dbReference type="PROSITE" id="PS50885">
    <property type="entry name" value="HAMP"/>
    <property type="match status" value="1"/>
</dbReference>
<keyword evidence="4 7" id="KW-0597">Phosphoprotein</keyword>
<dbReference type="PANTHER" id="PTHR43047:SF9">
    <property type="entry name" value="HISTIDINE KINASE"/>
    <property type="match status" value="1"/>
</dbReference>
<dbReference type="InterPro" id="IPR036890">
    <property type="entry name" value="HATPase_C_sf"/>
</dbReference>
<comment type="catalytic activity">
    <reaction evidence="1">
        <text>ATP + protein L-histidine = ADP + protein N-phospho-L-histidine.</text>
        <dbReference type="EC" id="2.7.13.3"/>
    </reaction>
</comment>
<keyword evidence="9" id="KW-1133">Transmembrane helix</keyword>
<dbReference type="EMBL" id="JAQIPB010000011">
    <property type="protein sequence ID" value="MDA7418745.1"/>
    <property type="molecule type" value="Genomic_DNA"/>
</dbReference>
<evidence type="ECO:0000259" key="10">
    <source>
        <dbReference type="PROSITE" id="PS50109"/>
    </source>
</evidence>
<feature type="compositionally biased region" description="Pro residues" evidence="8">
    <location>
        <begin position="36"/>
        <end position="47"/>
    </location>
</feature>
<dbReference type="Gene3D" id="6.10.340.10">
    <property type="match status" value="1"/>
</dbReference>
<feature type="domain" description="HAMP" evidence="12">
    <location>
        <begin position="234"/>
        <end position="293"/>
    </location>
</feature>
<dbReference type="PROSITE" id="PS50109">
    <property type="entry name" value="HIS_KIN"/>
    <property type="match status" value="1"/>
</dbReference>
<organism evidence="13 14">
    <name type="scientific">Xenophilus arseniciresistens</name>
    <dbReference type="NCBI Taxonomy" id="1283306"/>
    <lineage>
        <taxon>Bacteria</taxon>
        <taxon>Pseudomonadati</taxon>
        <taxon>Pseudomonadota</taxon>
        <taxon>Betaproteobacteria</taxon>
        <taxon>Burkholderiales</taxon>
        <taxon>Comamonadaceae</taxon>
        <taxon>Xenophilus</taxon>
    </lineage>
</organism>
<gene>
    <name evidence="13" type="ORF">PGB34_20420</name>
</gene>
<dbReference type="InterPro" id="IPR005467">
    <property type="entry name" value="His_kinase_dom"/>
</dbReference>
<dbReference type="RefSeq" id="WP_271429954.1">
    <property type="nucleotide sequence ID" value="NZ_JAQIPB010000011.1"/>
</dbReference>
<protein>
    <recommendedName>
        <fullName evidence="3">histidine kinase</fullName>
        <ecNumber evidence="3">2.7.13.3</ecNumber>
    </recommendedName>
</protein>
<name>A0AAE3T1M4_9BURK</name>
<dbReference type="AlphaFoldDB" id="A0AAE3T1M4"/>
<keyword evidence="9" id="KW-0472">Membrane</keyword>
<dbReference type="GO" id="GO:0005886">
    <property type="term" value="C:plasma membrane"/>
    <property type="evidence" value="ECO:0007669"/>
    <property type="project" value="TreeGrafter"/>
</dbReference>
<evidence type="ECO:0000313" key="14">
    <source>
        <dbReference type="Proteomes" id="UP001212602"/>
    </source>
</evidence>
<dbReference type="InterPro" id="IPR003661">
    <property type="entry name" value="HisK_dim/P_dom"/>
</dbReference>
<dbReference type="GO" id="GO:0009927">
    <property type="term" value="F:histidine phosphotransfer kinase activity"/>
    <property type="evidence" value="ECO:0007669"/>
    <property type="project" value="TreeGrafter"/>
</dbReference>
<evidence type="ECO:0000256" key="5">
    <source>
        <dbReference type="ARBA" id="ARBA00022679"/>
    </source>
</evidence>